<gene>
    <name evidence="3" type="ORF">KL86APRO_12161</name>
</gene>
<feature type="domain" description="Dicarboxylate carrier MatC N-terminal" evidence="2">
    <location>
        <begin position="3"/>
        <end position="146"/>
    </location>
</feature>
<feature type="transmembrane region" description="Helical" evidence="1">
    <location>
        <begin position="91"/>
        <end position="118"/>
    </location>
</feature>
<dbReference type="AlphaFoldDB" id="A0A212K5A5"/>
<feature type="transmembrane region" description="Helical" evidence="1">
    <location>
        <begin position="223"/>
        <end position="243"/>
    </location>
</feature>
<name>A0A212K5A5_9PROT</name>
<keyword evidence="1" id="KW-0472">Membrane</keyword>
<feature type="transmembrane region" description="Helical" evidence="1">
    <location>
        <begin position="255"/>
        <end position="276"/>
    </location>
</feature>
<feature type="transmembrane region" description="Helical" evidence="1">
    <location>
        <begin position="365"/>
        <end position="383"/>
    </location>
</feature>
<protein>
    <recommendedName>
        <fullName evidence="2">Dicarboxylate carrier MatC N-terminal domain-containing protein</fullName>
    </recommendedName>
</protein>
<keyword evidence="1" id="KW-0812">Transmembrane</keyword>
<evidence type="ECO:0000256" key="1">
    <source>
        <dbReference type="SAM" id="Phobius"/>
    </source>
</evidence>
<dbReference type="InterPro" id="IPR009827">
    <property type="entry name" value="MatC_N"/>
</dbReference>
<feature type="transmembrane region" description="Helical" evidence="1">
    <location>
        <begin position="334"/>
        <end position="353"/>
    </location>
</feature>
<proteinExistence type="predicted"/>
<feature type="transmembrane region" description="Helical" evidence="1">
    <location>
        <begin position="403"/>
        <end position="427"/>
    </location>
</feature>
<keyword evidence="1" id="KW-1133">Transmembrane helix</keyword>
<feature type="transmembrane region" description="Helical" evidence="1">
    <location>
        <begin position="288"/>
        <end position="314"/>
    </location>
</feature>
<evidence type="ECO:0000259" key="2">
    <source>
        <dbReference type="Pfam" id="PF07158"/>
    </source>
</evidence>
<sequence length="428" mass="45142">MLTLTIVLAIVLSIGIGYLLRINIGFLAIGFSYLIGVGLMDISVKQLISFWPLNLFFIIFAVTFFFGFAISNGTMEQVAHRSVYAARKSPALIPFALYAIVAAISGIGPGHYAVYVFLAPFVMSVASRTGMNRVLAAVLLVCGGMATTFDSISLGGRVAQGIFEQAGYDAATAAAYTRTLLFDSFLMQTVVFLAAYVALKGYRLETGDIDAPQPFTPQQRKTLWLIAAVVGSIVLPPILLAMIPGQPVLAWLAKHVDATFIAIIGAVIASILGLASEKDALAKVPWSVIFLICGVGMLISVAVKAGTVTALSAWLGQHVTQTSAPYATGVSSSLMSFFSSTLGVVMPTLYPIVPGLSEQTGTSPTLLFSIIMLCASMTGFSPFSSAGALALAGVSEDSERNKLFYRLLLVPPCGVAVVLLFAFFGVLG</sequence>
<feature type="transmembrane region" description="Helical" evidence="1">
    <location>
        <begin position="47"/>
        <end position="71"/>
    </location>
</feature>
<accession>A0A212K5A5</accession>
<dbReference type="EMBL" id="FLUO01000001">
    <property type="protein sequence ID" value="SBW06836.1"/>
    <property type="molecule type" value="Genomic_DNA"/>
</dbReference>
<reference evidence="3" key="1">
    <citation type="submission" date="2016-04" db="EMBL/GenBank/DDBJ databases">
        <authorList>
            <person name="Evans L.H."/>
            <person name="Alamgir A."/>
            <person name="Owens N."/>
            <person name="Weber N.D."/>
            <person name="Virtaneva K."/>
            <person name="Barbian K."/>
            <person name="Babar A."/>
            <person name="Rosenke K."/>
        </authorList>
    </citation>
    <scope>NUCLEOTIDE SEQUENCE</scope>
    <source>
        <strain evidence="3">86</strain>
    </source>
</reference>
<organism evidence="3">
    <name type="scientific">uncultured Alphaproteobacteria bacterium</name>
    <dbReference type="NCBI Taxonomy" id="91750"/>
    <lineage>
        <taxon>Bacteria</taxon>
        <taxon>Pseudomonadati</taxon>
        <taxon>Pseudomonadota</taxon>
        <taxon>Alphaproteobacteria</taxon>
        <taxon>environmental samples</taxon>
    </lineage>
</organism>
<feature type="transmembrane region" description="Helical" evidence="1">
    <location>
        <begin position="130"/>
        <end position="149"/>
    </location>
</feature>
<dbReference type="Pfam" id="PF07158">
    <property type="entry name" value="MatC_N"/>
    <property type="match status" value="1"/>
</dbReference>
<evidence type="ECO:0000313" key="3">
    <source>
        <dbReference type="EMBL" id="SBW06836.1"/>
    </source>
</evidence>
<feature type="transmembrane region" description="Helical" evidence="1">
    <location>
        <begin position="6"/>
        <end position="35"/>
    </location>
</feature>